<evidence type="ECO:0000256" key="1">
    <source>
        <dbReference type="SAM" id="MobiDB-lite"/>
    </source>
</evidence>
<gene>
    <name evidence="2" type="ORF">KC19_3G019500</name>
</gene>
<dbReference type="EMBL" id="CM026423">
    <property type="protein sequence ID" value="KAG0581912.1"/>
    <property type="molecule type" value="Genomic_DNA"/>
</dbReference>
<sequence length="131" mass="14396">MCCPFSAHVSRRELLSTSQPPEVGSPRWITSVGSAHQRTCRPSLRSRSPQTQMVLNPPAPTTRQLLPTLRQILPRKQGTNNQPNCSSTPAHHEKSDNPCPCSSALVQTAEIWIQNCLQNDSPASDSTTPTR</sequence>
<name>A0A8T0IEW4_CERPU</name>
<evidence type="ECO:0000313" key="3">
    <source>
        <dbReference type="Proteomes" id="UP000822688"/>
    </source>
</evidence>
<reference evidence="2" key="1">
    <citation type="submission" date="2020-06" db="EMBL/GenBank/DDBJ databases">
        <title>WGS assembly of Ceratodon purpureus strain R40.</title>
        <authorList>
            <person name="Carey S.B."/>
            <person name="Jenkins J."/>
            <person name="Shu S."/>
            <person name="Lovell J.T."/>
            <person name="Sreedasyam A."/>
            <person name="Maumus F."/>
            <person name="Tiley G.P."/>
            <person name="Fernandez-Pozo N."/>
            <person name="Barry K."/>
            <person name="Chen C."/>
            <person name="Wang M."/>
            <person name="Lipzen A."/>
            <person name="Daum C."/>
            <person name="Saski C.A."/>
            <person name="Payton A.C."/>
            <person name="Mcbreen J.C."/>
            <person name="Conrad R.E."/>
            <person name="Kollar L.M."/>
            <person name="Olsson S."/>
            <person name="Huttunen S."/>
            <person name="Landis J.B."/>
            <person name="Wickett N.J."/>
            <person name="Johnson M.G."/>
            <person name="Rensing S.A."/>
            <person name="Grimwood J."/>
            <person name="Schmutz J."/>
            <person name="Mcdaniel S.F."/>
        </authorList>
    </citation>
    <scope>NUCLEOTIDE SEQUENCE</scope>
    <source>
        <strain evidence="2">R40</strain>
    </source>
</reference>
<protein>
    <submittedName>
        <fullName evidence="2">Uncharacterized protein</fullName>
    </submittedName>
</protein>
<dbReference type="AlphaFoldDB" id="A0A8T0IEW4"/>
<proteinExistence type="predicted"/>
<keyword evidence="3" id="KW-1185">Reference proteome</keyword>
<feature type="region of interest" description="Disordered" evidence="1">
    <location>
        <begin position="13"/>
        <end position="62"/>
    </location>
</feature>
<organism evidence="2 3">
    <name type="scientific">Ceratodon purpureus</name>
    <name type="common">Fire moss</name>
    <name type="synonym">Dicranum purpureum</name>
    <dbReference type="NCBI Taxonomy" id="3225"/>
    <lineage>
        <taxon>Eukaryota</taxon>
        <taxon>Viridiplantae</taxon>
        <taxon>Streptophyta</taxon>
        <taxon>Embryophyta</taxon>
        <taxon>Bryophyta</taxon>
        <taxon>Bryophytina</taxon>
        <taxon>Bryopsida</taxon>
        <taxon>Dicranidae</taxon>
        <taxon>Pseudoditrichales</taxon>
        <taxon>Ditrichaceae</taxon>
        <taxon>Ceratodon</taxon>
    </lineage>
</organism>
<evidence type="ECO:0000313" key="2">
    <source>
        <dbReference type="EMBL" id="KAG0581912.1"/>
    </source>
</evidence>
<comment type="caution">
    <text evidence="2">The sequence shown here is derived from an EMBL/GenBank/DDBJ whole genome shotgun (WGS) entry which is preliminary data.</text>
</comment>
<feature type="region of interest" description="Disordered" evidence="1">
    <location>
        <begin position="74"/>
        <end position="100"/>
    </location>
</feature>
<dbReference type="Proteomes" id="UP000822688">
    <property type="component" value="Chromosome 3"/>
</dbReference>
<feature type="compositionally biased region" description="Polar residues" evidence="1">
    <location>
        <begin position="45"/>
        <end position="54"/>
    </location>
</feature>
<accession>A0A8T0IEW4</accession>
<feature type="compositionally biased region" description="Polar residues" evidence="1">
    <location>
        <begin position="77"/>
        <end position="89"/>
    </location>
</feature>